<dbReference type="Gene3D" id="3.90.79.10">
    <property type="entry name" value="Nucleoside Triphosphate Pyrophosphohydrolase"/>
    <property type="match status" value="1"/>
</dbReference>
<evidence type="ECO:0000256" key="5">
    <source>
        <dbReference type="ARBA" id="ARBA00022723"/>
    </source>
</evidence>
<dbReference type="eggNOG" id="COG0494">
    <property type="taxonomic scope" value="Bacteria"/>
</dbReference>
<dbReference type="Pfam" id="PF00293">
    <property type="entry name" value="NUDIX"/>
    <property type="match status" value="1"/>
</dbReference>
<dbReference type="Proteomes" id="UP000016562">
    <property type="component" value="Unassembled WGS sequence"/>
</dbReference>
<feature type="binding site" evidence="13">
    <location>
        <position position="115"/>
    </location>
    <ligand>
        <name>Mg(2+)</name>
        <dbReference type="ChEBI" id="CHEBI:18420"/>
        <label>1</label>
    </ligand>
</feature>
<feature type="domain" description="Nudix hydrolase" evidence="15">
    <location>
        <begin position="54"/>
        <end position="192"/>
    </location>
</feature>
<evidence type="ECO:0000256" key="12">
    <source>
        <dbReference type="ARBA" id="ARBA00049546"/>
    </source>
</evidence>
<keyword evidence="5 13" id="KW-0479">Metal-binding</keyword>
<reference evidence="16 17" key="1">
    <citation type="submission" date="2013-09" db="EMBL/GenBank/DDBJ databases">
        <title>Whole genome shotgun sequence of Vibrio ezurae NBRC 102218.</title>
        <authorList>
            <person name="Yoshida I."/>
            <person name="Hosoyama A."/>
            <person name="Numata M."/>
            <person name="Hashimoto M."/>
            <person name="Hosoyama Y."/>
            <person name="Tsuchikane K."/>
            <person name="Noguchi M."/>
            <person name="Hirakata S."/>
            <person name="Ichikawa N."/>
            <person name="Ohji S."/>
            <person name="Yamazoe A."/>
            <person name="Fujita N."/>
        </authorList>
    </citation>
    <scope>NUCLEOTIDE SEQUENCE [LARGE SCALE GENOMIC DNA]</scope>
    <source>
        <strain evidence="16 17">NBRC 102218</strain>
    </source>
</reference>
<gene>
    <name evidence="16" type="primary">nudF</name>
    <name evidence="16" type="ORF">VEZ01S_38_00410</name>
</gene>
<feature type="binding site" evidence="13">
    <location>
        <position position="94"/>
    </location>
    <ligand>
        <name>Mg(2+)</name>
        <dbReference type="ChEBI" id="CHEBI:18420"/>
        <label>1</label>
    </ligand>
</feature>
<comment type="similarity">
    <text evidence="2">Belongs to the Nudix hydrolase family. NudF subfamily.</text>
</comment>
<proteinExistence type="inferred from homology"/>
<comment type="caution">
    <text evidence="16">The sequence shown here is derived from an EMBL/GenBank/DDBJ whole genome shotgun (WGS) entry which is preliminary data.</text>
</comment>
<evidence type="ECO:0000256" key="3">
    <source>
        <dbReference type="ARBA" id="ARBA00012453"/>
    </source>
</evidence>
<dbReference type="NCBIfam" id="NF008003">
    <property type="entry name" value="PRK10729.1"/>
    <property type="match status" value="1"/>
</dbReference>
<accession>U3B5E2</accession>
<dbReference type="AlphaFoldDB" id="U3B5E2"/>
<evidence type="ECO:0000256" key="8">
    <source>
        <dbReference type="ARBA" id="ARBA00025164"/>
    </source>
</evidence>
<evidence type="ECO:0000256" key="9">
    <source>
        <dbReference type="ARBA" id="ARBA00030162"/>
    </source>
</evidence>
<evidence type="ECO:0000256" key="2">
    <source>
        <dbReference type="ARBA" id="ARBA00007482"/>
    </source>
</evidence>
<dbReference type="GO" id="GO:0006753">
    <property type="term" value="P:nucleoside phosphate metabolic process"/>
    <property type="evidence" value="ECO:0007669"/>
    <property type="project" value="TreeGrafter"/>
</dbReference>
<dbReference type="GO" id="GO:0046872">
    <property type="term" value="F:metal ion binding"/>
    <property type="evidence" value="ECO:0007669"/>
    <property type="project" value="UniProtKB-KW"/>
</dbReference>
<evidence type="ECO:0000256" key="6">
    <source>
        <dbReference type="ARBA" id="ARBA00022801"/>
    </source>
</evidence>
<dbReference type="PROSITE" id="PS51462">
    <property type="entry name" value="NUDIX"/>
    <property type="match status" value="1"/>
</dbReference>
<name>U3B5E2_9VIBR</name>
<comment type="function">
    <text evidence="8">Acts on ADP-mannose and ADP-glucose as well as ADP-ribose. Prevents glycogen biosynthesis. The reaction catalyzed by this enzyme is a limiting step of the gluconeogenic process.</text>
</comment>
<dbReference type="PANTHER" id="PTHR11839:SF5">
    <property type="entry name" value="ADP-RIBOSE PYROPHOSPHATASE"/>
    <property type="match status" value="1"/>
</dbReference>
<feature type="binding site" evidence="13">
    <location>
        <position position="163"/>
    </location>
    <ligand>
        <name>Mg(2+)</name>
        <dbReference type="ChEBI" id="CHEBI:18420"/>
        <label>1</label>
    </ligand>
</feature>
<keyword evidence="7 13" id="KW-0460">Magnesium</keyword>
<feature type="binding site" evidence="13">
    <location>
        <position position="111"/>
    </location>
    <ligand>
        <name>Mg(2+)</name>
        <dbReference type="ChEBI" id="CHEBI:18420"/>
        <label>1</label>
    </ligand>
</feature>
<evidence type="ECO:0000256" key="7">
    <source>
        <dbReference type="ARBA" id="ARBA00022842"/>
    </source>
</evidence>
<evidence type="ECO:0000256" key="1">
    <source>
        <dbReference type="ARBA" id="ARBA00001946"/>
    </source>
</evidence>
<evidence type="ECO:0000313" key="16">
    <source>
        <dbReference type="EMBL" id="GAD80652.1"/>
    </source>
</evidence>
<evidence type="ECO:0000256" key="11">
    <source>
        <dbReference type="ARBA" id="ARBA00033056"/>
    </source>
</evidence>
<dbReference type="STRING" id="1219080.VEZ01S_38_00410"/>
<sequence length="212" mass="24135">MFNPSSYPTFHNKDVEVIEKRTLFRGFFSLTQVKFRHRLFAGGWSEEIERELFERGHAVAILPYDPVTDQLVMVEQIRVGALGDTRPWQLEVVAGMLDKDGENPLDVAKRESVEEAGLEVKSIEHISGYYPSAGGCSERIELYIGQIDAPLSGGFFGLESEGEDIRVHVLNREEAYQLVKNGTIENAASIITIQWLMLNHQQLRQQWLTQEK</sequence>
<dbReference type="RefSeq" id="WP_021714354.1">
    <property type="nucleotide sequence ID" value="NZ_BATM01000038.1"/>
</dbReference>
<evidence type="ECO:0000256" key="13">
    <source>
        <dbReference type="PIRSR" id="PIRSR604385-2"/>
    </source>
</evidence>
<evidence type="ECO:0000256" key="4">
    <source>
        <dbReference type="ARBA" id="ARBA00013297"/>
    </source>
</evidence>
<organism evidence="16 17">
    <name type="scientific">Vibrio ezurae NBRC 102218</name>
    <dbReference type="NCBI Taxonomy" id="1219080"/>
    <lineage>
        <taxon>Bacteria</taxon>
        <taxon>Pseudomonadati</taxon>
        <taxon>Pseudomonadota</taxon>
        <taxon>Gammaproteobacteria</taxon>
        <taxon>Vibrionales</taxon>
        <taxon>Vibrionaceae</taxon>
        <taxon>Vibrio</taxon>
    </lineage>
</organism>
<dbReference type="InterPro" id="IPR000086">
    <property type="entry name" value="NUDIX_hydrolase_dom"/>
</dbReference>
<dbReference type="InterPro" id="IPR015797">
    <property type="entry name" value="NUDIX_hydrolase-like_dom_sf"/>
</dbReference>
<evidence type="ECO:0000256" key="14">
    <source>
        <dbReference type="PIRSR" id="PIRSR604385-3"/>
    </source>
</evidence>
<dbReference type="EC" id="3.6.1.13" evidence="3"/>
<evidence type="ECO:0000259" key="15">
    <source>
        <dbReference type="PROSITE" id="PS51462"/>
    </source>
</evidence>
<feature type="short sequence motif" description="Nudix box" evidence="14">
    <location>
        <begin position="95"/>
        <end position="118"/>
    </location>
</feature>
<dbReference type="GO" id="GO:0047631">
    <property type="term" value="F:ADP-ribose diphosphatase activity"/>
    <property type="evidence" value="ECO:0007669"/>
    <property type="project" value="UniProtKB-EC"/>
</dbReference>
<dbReference type="NCBIfam" id="TIGR00052">
    <property type="entry name" value="nudix-type nucleoside diphosphatase, YffH/AdpP family"/>
    <property type="match status" value="1"/>
</dbReference>
<evidence type="ECO:0000313" key="17">
    <source>
        <dbReference type="Proteomes" id="UP000016562"/>
    </source>
</evidence>
<dbReference type="CDD" id="cd24155">
    <property type="entry name" value="NUDIX_ADPRase"/>
    <property type="match status" value="1"/>
</dbReference>
<dbReference type="GO" id="GO:0005829">
    <property type="term" value="C:cytosol"/>
    <property type="evidence" value="ECO:0007669"/>
    <property type="project" value="TreeGrafter"/>
</dbReference>
<protein>
    <recommendedName>
        <fullName evidence="4">ADP-ribose pyrophosphatase</fullName>
        <ecNumber evidence="3">3.6.1.13</ecNumber>
    </recommendedName>
    <alternativeName>
        <fullName evidence="9">ADP-ribose diphosphatase</fullName>
    </alternativeName>
    <alternativeName>
        <fullName evidence="11">ADP-ribose phosphohydrolase</fullName>
    </alternativeName>
    <alternativeName>
        <fullName evidence="10">Adenosine diphosphoribose pyrophosphatase</fullName>
    </alternativeName>
</protein>
<dbReference type="SUPFAM" id="SSF55811">
    <property type="entry name" value="Nudix"/>
    <property type="match status" value="1"/>
</dbReference>
<dbReference type="PANTHER" id="PTHR11839">
    <property type="entry name" value="UDP/ADP-SUGAR PYROPHOSPHATASE"/>
    <property type="match status" value="1"/>
</dbReference>
<dbReference type="InterPro" id="IPR004385">
    <property type="entry name" value="NDP_pyrophosphatase"/>
</dbReference>
<comment type="cofactor">
    <cofactor evidence="1 13">
        <name>Mg(2+)</name>
        <dbReference type="ChEBI" id="CHEBI:18420"/>
    </cofactor>
</comment>
<comment type="catalytic activity">
    <reaction evidence="12">
        <text>ADP-D-ribose + H2O = D-ribose 5-phosphate + AMP + 2 H(+)</text>
        <dbReference type="Rhea" id="RHEA:10412"/>
        <dbReference type="ChEBI" id="CHEBI:15377"/>
        <dbReference type="ChEBI" id="CHEBI:15378"/>
        <dbReference type="ChEBI" id="CHEBI:57967"/>
        <dbReference type="ChEBI" id="CHEBI:78346"/>
        <dbReference type="ChEBI" id="CHEBI:456215"/>
        <dbReference type="EC" id="3.6.1.13"/>
    </reaction>
</comment>
<dbReference type="GO" id="GO:0019693">
    <property type="term" value="P:ribose phosphate metabolic process"/>
    <property type="evidence" value="ECO:0007669"/>
    <property type="project" value="TreeGrafter"/>
</dbReference>
<dbReference type="GO" id="GO:0019144">
    <property type="term" value="F:ADP-sugar diphosphatase activity"/>
    <property type="evidence" value="ECO:0007669"/>
    <property type="project" value="TreeGrafter"/>
</dbReference>
<evidence type="ECO:0000256" key="10">
    <source>
        <dbReference type="ARBA" id="ARBA00030308"/>
    </source>
</evidence>
<keyword evidence="17" id="KW-1185">Reference proteome</keyword>
<keyword evidence="6" id="KW-0378">Hydrolase</keyword>
<dbReference type="OrthoDB" id="5292471at2"/>
<dbReference type="EMBL" id="BATM01000038">
    <property type="protein sequence ID" value="GAD80652.1"/>
    <property type="molecule type" value="Genomic_DNA"/>
</dbReference>